<dbReference type="Proteomes" id="UP000887569">
    <property type="component" value="Unplaced"/>
</dbReference>
<name>A0A915ABK5_PARUN</name>
<dbReference type="WBParaSite" id="PgR004_g159_t01">
    <property type="protein sequence ID" value="PgR004_g159_t01"/>
    <property type="gene ID" value="PgR004_g159"/>
</dbReference>
<sequence>MTVTYDEDQLVPSLNALGTGTVMGAAYSIPVMLDSDSDSISSLISSDSVDSHSVVASPTWQLRSGAEGRRRHRVSHTTEQPMMTLTGSGAFTVRDTRATISAMQRLAGRIVRKAARGGRKRLNKGAVSRWLMKRDIERRDRYINELREANRLLELQMREAEIEVERLFERFVRRFVDPYAYNDSEFE</sequence>
<protein>
    <submittedName>
        <fullName evidence="3">BZIP domain-containing protein</fullName>
    </submittedName>
</protein>
<evidence type="ECO:0000313" key="3">
    <source>
        <dbReference type="WBParaSite" id="PgR004_g159_t01"/>
    </source>
</evidence>
<organism evidence="2 3">
    <name type="scientific">Parascaris univalens</name>
    <name type="common">Nematode worm</name>
    <dbReference type="NCBI Taxonomy" id="6257"/>
    <lineage>
        <taxon>Eukaryota</taxon>
        <taxon>Metazoa</taxon>
        <taxon>Ecdysozoa</taxon>
        <taxon>Nematoda</taxon>
        <taxon>Chromadorea</taxon>
        <taxon>Rhabditida</taxon>
        <taxon>Spirurina</taxon>
        <taxon>Ascaridomorpha</taxon>
        <taxon>Ascaridoidea</taxon>
        <taxon>Ascarididae</taxon>
        <taxon>Parascaris</taxon>
    </lineage>
</organism>
<proteinExistence type="predicted"/>
<keyword evidence="2" id="KW-1185">Reference proteome</keyword>
<evidence type="ECO:0000256" key="1">
    <source>
        <dbReference type="SAM" id="Coils"/>
    </source>
</evidence>
<accession>A0A915ABK5</accession>
<reference evidence="3" key="1">
    <citation type="submission" date="2022-11" db="UniProtKB">
        <authorList>
            <consortium name="WormBaseParasite"/>
        </authorList>
    </citation>
    <scope>IDENTIFICATION</scope>
</reference>
<keyword evidence="1" id="KW-0175">Coiled coil</keyword>
<dbReference type="AlphaFoldDB" id="A0A915ABK5"/>
<evidence type="ECO:0000313" key="2">
    <source>
        <dbReference type="Proteomes" id="UP000887569"/>
    </source>
</evidence>
<feature type="coiled-coil region" evidence="1">
    <location>
        <begin position="132"/>
        <end position="170"/>
    </location>
</feature>